<evidence type="ECO:0000256" key="3">
    <source>
        <dbReference type="SAM" id="MobiDB-lite"/>
    </source>
</evidence>
<dbReference type="GO" id="GO:0003723">
    <property type="term" value="F:RNA binding"/>
    <property type="evidence" value="ECO:0007669"/>
    <property type="project" value="InterPro"/>
</dbReference>
<dbReference type="Gene3D" id="3.40.1280.10">
    <property type="match status" value="1"/>
</dbReference>
<dbReference type="PANTHER" id="PTHR12029:SF11">
    <property type="entry name" value="METHYLTRANSFERASE TARBP1-RELATED"/>
    <property type="match status" value="1"/>
</dbReference>
<dbReference type="SUPFAM" id="SSF75217">
    <property type="entry name" value="alpha/beta knot"/>
    <property type="match status" value="1"/>
</dbReference>
<dbReference type="PANTHER" id="PTHR12029">
    <property type="entry name" value="RNA METHYLTRANSFERASE"/>
    <property type="match status" value="1"/>
</dbReference>
<accession>A0AAN7YNV5</accession>
<keyword evidence="2" id="KW-0808">Transferase</keyword>
<dbReference type="GO" id="GO:0016423">
    <property type="term" value="F:tRNA (guanine) methyltransferase activity"/>
    <property type="evidence" value="ECO:0007669"/>
    <property type="project" value="InterPro"/>
</dbReference>
<proteinExistence type="predicted"/>
<dbReference type="CDD" id="cd18091">
    <property type="entry name" value="SpoU-like_TRM3-like"/>
    <property type="match status" value="1"/>
</dbReference>
<dbReference type="Pfam" id="PF00588">
    <property type="entry name" value="SpoU_methylase"/>
    <property type="match status" value="1"/>
</dbReference>
<feature type="region of interest" description="Disordered" evidence="3">
    <location>
        <begin position="1019"/>
        <end position="1047"/>
    </location>
</feature>
<dbReference type="EMBL" id="JAVRRL010000001">
    <property type="protein sequence ID" value="KAK5119127.1"/>
    <property type="molecule type" value="Genomic_DNA"/>
</dbReference>
<evidence type="ECO:0000259" key="4">
    <source>
        <dbReference type="Pfam" id="PF00588"/>
    </source>
</evidence>
<protein>
    <recommendedName>
        <fullName evidence="4">tRNA/rRNA methyltransferase SpoU type domain-containing protein</fullName>
    </recommendedName>
</protein>
<reference evidence="5" key="1">
    <citation type="submission" date="2023-08" db="EMBL/GenBank/DDBJ databases">
        <title>Black Yeasts Isolated from many extreme environments.</title>
        <authorList>
            <person name="Coleine C."/>
            <person name="Stajich J.E."/>
            <person name="Selbmann L."/>
        </authorList>
    </citation>
    <scope>NUCLEOTIDE SEQUENCE</scope>
    <source>
        <strain evidence="5">CCFEE 5401</strain>
    </source>
</reference>
<dbReference type="InterPro" id="IPR001537">
    <property type="entry name" value="SpoU_MeTrfase"/>
</dbReference>
<feature type="domain" description="tRNA/rRNA methyltransferase SpoU type" evidence="4">
    <location>
        <begin position="1073"/>
        <end position="1217"/>
    </location>
</feature>
<organism evidence="5 6">
    <name type="scientific">Meristemomyces frigidus</name>
    <dbReference type="NCBI Taxonomy" id="1508187"/>
    <lineage>
        <taxon>Eukaryota</taxon>
        <taxon>Fungi</taxon>
        <taxon>Dikarya</taxon>
        <taxon>Ascomycota</taxon>
        <taxon>Pezizomycotina</taxon>
        <taxon>Dothideomycetes</taxon>
        <taxon>Dothideomycetidae</taxon>
        <taxon>Mycosphaerellales</taxon>
        <taxon>Teratosphaeriaceae</taxon>
        <taxon>Meristemomyces</taxon>
    </lineage>
</organism>
<evidence type="ECO:0000313" key="6">
    <source>
        <dbReference type="Proteomes" id="UP001310890"/>
    </source>
</evidence>
<dbReference type="InterPro" id="IPR044748">
    <property type="entry name" value="Trm3/TARBP1_C"/>
</dbReference>
<keyword evidence="1" id="KW-0489">Methyltransferase</keyword>
<dbReference type="InterPro" id="IPR029026">
    <property type="entry name" value="tRNA_m1G_MTases_N"/>
</dbReference>
<evidence type="ECO:0000313" key="5">
    <source>
        <dbReference type="EMBL" id="KAK5119127.1"/>
    </source>
</evidence>
<sequence>MATTTFRRLLQYVPAEDRSIAVRAAVEDAKKGSTADITAALDLLAEHTDEAAKQSLILHLHELLDCGKLPAGLGLSGELLAELVQYAAAGLHDAVYHMQRMPGAVLEVQMEQLRLEFGKSTQPPDLTLSSYQSVRIISLLHFVKSMNRADVSKTVYDQVFAAALVLIGSADRTIATAARDVLARQITSTLVEGSDTGTMLWPCLQSLLSNSNDPFYQALAFSLWLCCASANYSALSTWMCPAYWCILQEGLKLGDAERRKQCLAILRQSVLWNAGYSSPCSIAGVENMMARDFRLLVEQYERFCTVFETILLGRYLNQVIATEPDLDLLSSPISLVGRQWLYVLLDASLNSKIQDSNRRFIGNWIMHVQLRPDDISKGGTRAEIQSKDASAFMRLFRNSFLPWATQGSLFTSTLKREHDVLRCKHGIRLAEYIEVLLTDTDYCSTILDIILDLILNRRGGNFAYASVYLLQGVAHASEKVQPAGFSQQALLKIAEISTWAALPEVARDFVYVRCLKLCNDARPKGVAVEGDVSPAGLARAAAQWDKLRAELTTYTQADRSPRLAAMWSAAPSRRDQLERAGLGECAQLRQILDAKDSLHPETVLAQIEQIWNDAEYLEYPKELIMQLPYLILHSNLLALADASGDIKSMLAKRIGDLRKLSETRVYLFPPLLCAIRNIGLMGHYLSDLIDLEDLILQYAERLPEPTIDMRLEDATAVLLQSVEPGMTARFSYEYYFGYREMYGVAALLDLVSRLGNSSCTLPIFEQLLHRWAKQKAPVPSVSPWKRALQLQLMLLTCEQTLSQINAVEALQKLHYVLSIEPLPRYRYLLSWIIARIYLKERTLRPRILIELSTKDHHSNPKYLASLLKIGVMVAKTEETDAEFAFKLACAFVPLAASSKVVIRHEAQWQMPRLMDYAKERSWSQITDNAAFVALDEYIRSLERFELPPLERQLDRFDPAKDHTMTNLVEGAWYGLDSTEVALCSREDFLTLWEDDVKQGHSWPAPCIPLGEPISVLAQQQEPEPLSETVDGSKQKSPPPATGEPRALQTKGTAYLASGLSHSTSPSPQRRKELIVIASLVDNPHNLGGLSRVAEIFGASELHLQNANVTSNKDFTAVSVSSHNHLPIHQLSASAIMEYLAVKKSEGWSVVGIEQTDRSLLLGSEECRLPEKIVLVLGSEREGIPAVVLGSCDFLVEIRQEGVTRSLNVQTAAAVVLFEFGRQHSKEG</sequence>
<dbReference type="Proteomes" id="UP001310890">
    <property type="component" value="Unassembled WGS sequence"/>
</dbReference>
<dbReference type="AlphaFoldDB" id="A0AAN7YNV5"/>
<gene>
    <name evidence="5" type="ORF">LTR62_000338</name>
</gene>
<evidence type="ECO:0000256" key="1">
    <source>
        <dbReference type="ARBA" id="ARBA00022603"/>
    </source>
</evidence>
<name>A0AAN7YNV5_9PEZI</name>
<dbReference type="InterPro" id="IPR029028">
    <property type="entry name" value="Alpha/beta_knot_MTases"/>
</dbReference>
<dbReference type="GO" id="GO:0030488">
    <property type="term" value="P:tRNA methylation"/>
    <property type="evidence" value="ECO:0007669"/>
    <property type="project" value="InterPro"/>
</dbReference>
<evidence type="ECO:0000256" key="2">
    <source>
        <dbReference type="ARBA" id="ARBA00022679"/>
    </source>
</evidence>
<comment type="caution">
    <text evidence="5">The sequence shown here is derived from an EMBL/GenBank/DDBJ whole genome shotgun (WGS) entry which is preliminary data.</text>
</comment>
<dbReference type="InterPro" id="IPR045330">
    <property type="entry name" value="TRM3/TARBP1"/>
</dbReference>